<protein>
    <submittedName>
        <fullName evidence="2">Amidohydrolase</fullName>
    </submittedName>
</protein>
<dbReference type="PANTHER" id="PTHR30575">
    <property type="entry name" value="PEPTIDASE M20"/>
    <property type="match status" value="1"/>
</dbReference>
<name>A0ABU5EDS7_9PROT</name>
<dbReference type="Gene3D" id="3.40.630.10">
    <property type="entry name" value="Zn peptidases"/>
    <property type="match status" value="1"/>
</dbReference>
<accession>A0ABU5EDS7</accession>
<dbReference type="PANTHER" id="PTHR30575:SF0">
    <property type="entry name" value="XAA-ARG DIPEPTIDASE"/>
    <property type="match status" value="1"/>
</dbReference>
<sequence>MAGNAAQKQFALDWIDGHMTDLSDWNQIIWHFAEPALREYKSAAWYVDLLRREGFEVEAGTGGMPTAFAASWSNDAAAGDPVVGAYAEYDAVPGNCQAASTRKEPRNGLSRHAAGHTDPHSALGISSLGGILSAKATMQKFGIRGTIRYFGEPAEKLRLSKPVHAAKGYYDGIDAFLSFHPTYMLPLVNTARWDTHCGLGYACIYTFDCIEPENWLSADPDSPIPASHISARAPGANDALFHMFGMTKQAQSNMLPFTGGWSISEAILSAGQATADNLPAQTAQIQYLWRAPTLEMAETIARVLDNNAEAAAKAAHCRWTKTWVTKSRPGLANHVMAQATYDNLKLAGAPQWGDEAVRAAQAMQRELGIEPMEKPFLPAIEQLIEPQEAELRLRETLPPWQINSTSDDYTEYCWYGPTVRFYIGRPMLKAARGVNYPDWVMNALGGIRSCIDPMIRTASKTIGATIIDLMTRPDLLKAAQDEWRDRTGGGIGGSKWMEPLLPADFRAPIDFRWPEYVTTPRGEEWWIPAREGE</sequence>
<keyword evidence="3" id="KW-1185">Reference proteome</keyword>
<dbReference type="SUPFAM" id="SSF53187">
    <property type="entry name" value="Zn-dependent exopeptidases"/>
    <property type="match status" value="1"/>
</dbReference>
<evidence type="ECO:0000313" key="3">
    <source>
        <dbReference type="Proteomes" id="UP001279642"/>
    </source>
</evidence>
<dbReference type="EMBL" id="JAXCLW010000004">
    <property type="protein sequence ID" value="MDY0884205.1"/>
    <property type="molecule type" value="Genomic_DNA"/>
</dbReference>
<gene>
    <name evidence="2" type="ORF">SMD27_15270</name>
</gene>
<dbReference type="RefSeq" id="WP_320509275.1">
    <property type="nucleotide sequence ID" value="NZ_JAXCLW010000004.1"/>
</dbReference>
<dbReference type="InterPro" id="IPR052030">
    <property type="entry name" value="Peptidase_M20/M20A_hydrolases"/>
</dbReference>
<proteinExistence type="predicted"/>
<organism evidence="2 3">
    <name type="scientific">Dongia soli</name>
    <dbReference type="NCBI Taxonomy" id="600628"/>
    <lineage>
        <taxon>Bacteria</taxon>
        <taxon>Pseudomonadati</taxon>
        <taxon>Pseudomonadota</taxon>
        <taxon>Alphaproteobacteria</taxon>
        <taxon>Rhodospirillales</taxon>
        <taxon>Dongiaceae</taxon>
        <taxon>Dongia</taxon>
    </lineage>
</organism>
<evidence type="ECO:0000256" key="1">
    <source>
        <dbReference type="SAM" id="MobiDB-lite"/>
    </source>
</evidence>
<dbReference type="Proteomes" id="UP001279642">
    <property type="component" value="Unassembled WGS sequence"/>
</dbReference>
<evidence type="ECO:0000313" key="2">
    <source>
        <dbReference type="EMBL" id="MDY0884205.1"/>
    </source>
</evidence>
<dbReference type="Gene3D" id="3.30.70.360">
    <property type="match status" value="1"/>
</dbReference>
<feature type="region of interest" description="Disordered" evidence="1">
    <location>
        <begin position="98"/>
        <end position="118"/>
    </location>
</feature>
<comment type="caution">
    <text evidence="2">The sequence shown here is derived from an EMBL/GenBank/DDBJ whole genome shotgun (WGS) entry which is preliminary data.</text>
</comment>
<reference evidence="2 3" key="1">
    <citation type="journal article" date="2016" name="Antonie Van Leeuwenhoek">
        <title>Dongia soli sp. nov., isolated from soil from Dokdo, Korea.</title>
        <authorList>
            <person name="Kim D.U."/>
            <person name="Lee H."/>
            <person name="Kim H."/>
            <person name="Kim S.G."/>
            <person name="Ka J.O."/>
        </authorList>
    </citation>
    <scope>NUCLEOTIDE SEQUENCE [LARGE SCALE GENOMIC DNA]</scope>
    <source>
        <strain evidence="2 3">D78</strain>
    </source>
</reference>